<protein>
    <submittedName>
        <fullName evidence="2">Uncharacterized protein</fullName>
    </submittedName>
</protein>
<name>A0A1G9YHT9_9EURY</name>
<evidence type="ECO:0000256" key="1">
    <source>
        <dbReference type="SAM" id="MobiDB-lite"/>
    </source>
</evidence>
<proteinExistence type="predicted"/>
<dbReference type="OrthoDB" id="340155at2157"/>
<reference evidence="3" key="1">
    <citation type="submission" date="2016-10" db="EMBL/GenBank/DDBJ databases">
        <authorList>
            <person name="Varghese N."/>
            <person name="Submissions S."/>
        </authorList>
    </citation>
    <scope>NUCLEOTIDE SEQUENCE [LARGE SCALE GENOMIC DNA]</scope>
    <source>
        <strain evidence="3">CGMCC 1.10119</strain>
    </source>
</reference>
<dbReference type="RefSeq" id="WP_139173379.1">
    <property type="nucleotide sequence ID" value="NZ_FNHL01000005.1"/>
</dbReference>
<dbReference type="AlphaFoldDB" id="A0A1G9YHT9"/>
<feature type="region of interest" description="Disordered" evidence="1">
    <location>
        <begin position="1"/>
        <end position="51"/>
    </location>
</feature>
<sequence length="242" mass="27364">MRRVVRVPKLDDEEAAYRDRSITHSQQTSKANDEHPPLDYRASDAPDDAAADLPPAWDVELSPWSVGYEPIGATSIGVEAERRKASRFARFKVPETRLALHQEGRHPSDGNQASRLATIDKKRITQAYCNQLDVPRHLQADAVRGMLLLDLTVFGNQKRIEGIALLVIELIVDYERRYRRRDAEASRMAENPRFKYLIRSAGLVPGKIKLGRKVKSELIEKDFFESDAPGLSPRTAVGHDNR</sequence>
<feature type="compositionally biased region" description="Basic and acidic residues" evidence="1">
    <location>
        <begin position="31"/>
        <end position="44"/>
    </location>
</feature>
<keyword evidence="3" id="KW-1185">Reference proteome</keyword>
<dbReference type="EMBL" id="FNHL01000005">
    <property type="protein sequence ID" value="SDN08704.1"/>
    <property type="molecule type" value="Genomic_DNA"/>
</dbReference>
<dbReference type="Proteomes" id="UP000199451">
    <property type="component" value="Unassembled WGS sequence"/>
</dbReference>
<evidence type="ECO:0000313" key="2">
    <source>
        <dbReference type="EMBL" id="SDN08704.1"/>
    </source>
</evidence>
<accession>A0A1G9YHT9</accession>
<gene>
    <name evidence="2" type="ORF">SAMN04487949_3311</name>
</gene>
<organism evidence="2 3">
    <name type="scientific">Halogranum gelatinilyticum</name>
    <dbReference type="NCBI Taxonomy" id="660521"/>
    <lineage>
        <taxon>Archaea</taxon>
        <taxon>Methanobacteriati</taxon>
        <taxon>Methanobacteriota</taxon>
        <taxon>Stenosarchaea group</taxon>
        <taxon>Halobacteria</taxon>
        <taxon>Halobacteriales</taxon>
        <taxon>Haloferacaceae</taxon>
    </lineage>
</organism>
<evidence type="ECO:0000313" key="3">
    <source>
        <dbReference type="Proteomes" id="UP000199451"/>
    </source>
</evidence>